<protein>
    <submittedName>
        <fullName evidence="3">Uncharacterized protein</fullName>
    </submittedName>
</protein>
<feature type="transmembrane region" description="Helical" evidence="2">
    <location>
        <begin position="84"/>
        <end position="106"/>
    </location>
</feature>
<accession>A0ABR3A464</accession>
<gene>
    <name evidence="3" type="ORF">AAF712_004428</name>
</gene>
<name>A0ABR3A464_9AGAR</name>
<organism evidence="3 4">
    <name type="scientific">Marasmius tenuissimus</name>
    <dbReference type="NCBI Taxonomy" id="585030"/>
    <lineage>
        <taxon>Eukaryota</taxon>
        <taxon>Fungi</taxon>
        <taxon>Dikarya</taxon>
        <taxon>Basidiomycota</taxon>
        <taxon>Agaricomycotina</taxon>
        <taxon>Agaricomycetes</taxon>
        <taxon>Agaricomycetidae</taxon>
        <taxon>Agaricales</taxon>
        <taxon>Marasmiineae</taxon>
        <taxon>Marasmiaceae</taxon>
        <taxon>Marasmius</taxon>
    </lineage>
</organism>
<feature type="transmembrane region" description="Helical" evidence="2">
    <location>
        <begin position="40"/>
        <end position="64"/>
    </location>
</feature>
<proteinExistence type="predicted"/>
<reference evidence="3 4" key="1">
    <citation type="submission" date="2024-05" db="EMBL/GenBank/DDBJ databases">
        <title>A draft genome resource for the thread blight pathogen Marasmius tenuissimus strain MS-2.</title>
        <authorList>
            <person name="Yulfo-Soto G.E."/>
            <person name="Baruah I.K."/>
            <person name="Amoako-Attah I."/>
            <person name="Bukari Y."/>
            <person name="Meinhardt L.W."/>
            <person name="Bailey B.A."/>
            <person name="Cohen S.P."/>
        </authorList>
    </citation>
    <scope>NUCLEOTIDE SEQUENCE [LARGE SCALE GENOMIC DNA]</scope>
    <source>
        <strain evidence="3 4">MS-2</strain>
    </source>
</reference>
<keyword evidence="2" id="KW-0472">Membrane</keyword>
<feature type="transmembrane region" description="Helical" evidence="2">
    <location>
        <begin position="14"/>
        <end position="33"/>
    </location>
</feature>
<dbReference type="EMBL" id="JBBXMP010000018">
    <property type="protein sequence ID" value="KAL0068350.1"/>
    <property type="molecule type" value="Genomic_DNA"/>
</dbReference>
<evidence type="ECO:0000313" key="3">
    <source>
        <dbReference type="EMBL" id="KAL0068350.1"/>
    </source>
</evidence>
<evidence type="ECO:0000256" key="2">
    <source>
        <dbReference type="SAM" id="Phobius"/>
    </source>
</evidence>
<evidence type="ECO:0000256" key="1">
    <source>
        <dbReference type="SAM" id="MobiDB-lite"/>
    </source>
</evidence>
<feature type="region of interest" description="Disordered" evidence="1">
    <location>
        <begin position="206"/>
        <end position="239"/>
    </location>
</feature>
<sequence length="239" mass="26880">MQKAVWESHDFKVLFNQLLTIPVVTTILTGSLFDEKEHKIAISLVNLLAAASQALITFCLWYSFKSHMDEASSTPQPIFKRLGLIVVIRGTFLTLAQLVLVILYLAQPNRLLWTIIHQVLPPLYYTTAISTTTKIGRRITKDSVLEPSVYVRVSTPTGGSPSMEHINQARHPVSVVDTRPVEPERVVVAPGDLRNERRADTKEIRMEWTPPRPQDDSGLFSPASQDTRFMPALAPNRLQ</sequence>
<keyword evidence="4" id="KW-1185">Reference proteome</keyword>
<dbReference type="Proteomes" id="UP001437256">
    <property type="component" value="Unassembled WGS sequence"/>
</dbReference>
<comment type="caution">
    <text evidence="3">The sequence shown here is derived from an EMBL/GenBank/DDBJ whole genome shotgun (WGS) entry which is preliminary data.</text>
</comment>
<keyword evidence="2" id="KW-0812">Transmembrane</keyword>
<keyword evidence="2" id="KW-1133">Transmembrane helix</keyword>
<evidence type="ECO:0000313" key="4">
    <source>
        <dbReference type="Proteomes" id="UP001437256"/>
    </source>
</evidence>